<dbReference type="InterPro" id="IPR036259">
    <property type="entry name" value="MFS_trans_sf"/>
</dbReference>
<feature type="transmembrane region" description="Helical" evidence="7">
    <location>
        <begin position="317"/>
        <end position="337"/>
    </location>
</feature>
<accession>A0ABS1XMJ1</accession>
<proteinExistence type="predicted"/>
<feature type="transmembrane region" description="Helical" evidence="7">
    <location>
        <begin position="382"/>
        <end position="402"/>
    </location>
</feature>
<feature type="transmembrane region" description="Helical" evidence="7">
    <location>
        <begin position="358"/>
        <end position="376"/>
    </location>
</feature>
<evidence type="ECO:0000256" key="2">
    <source>
        <dbReference type="ARBA" id="ARBA00022475"/>
    </source>
</evidence>
<evidence type="ECO:0000313" key="8">
    <source>
        <dbReference type="EMBL" id="MBM0230486.1"/>
    </source>
</evidence>
<dbReference type="Gene3D" id="1.20.1250.20">
    <property type="entry name" value="MFS general substrate transporter like domains"/>
    <property type="match status" value="1"/>
</dbReference>
<feature type="transmembrane region" description="Helical" evidence="7">
    <location>
        <begin position="294"/>
        <end position="311"/>
    </location>
</feature>
<feature type="transmembrane region" description="Helical" evidence="7">
    <location>
        <begin position="50"/>
        <end position="71"/>
    </location>
</feature>
<evidence type="ECO:0000256" key="5">
    <source>
        <dbReference type="ARBA" id="ARBA00023136"/>
    </source>
</evidence>
<dbReference type="SUPFAM" id="SSF103473">
    <property type="entry name" value="MFS general substrate transporter"/>
    <property type="match status" value="1"/>
</dbReference>
<keyword evidence="3 7" id="KW-0812">Transmembrane</keyword>
<protein>
    <submittedName>
        <fullName evidence="8">MFS transporter</fullName>
    </submittedName>
</protein>
<reference evidence="8 9" key="1">
    <citation type="submission" date="2021-01" db="EMBL/GenBank/DDBJ databases">
        <title>Draft genome sequence of Micromonospora sp. strain STR1_7.</title>
        <authorList>
            <person name="Karlyshev A."/>
            <person name="Jawad R."/>
        </authorList>
    </citation>
    <scope>NUCLEOTIDE SEQUENCE [LARGE SCALE GENOMIC DNA]</scope>
    <source>
        <strain evidence="8 9">STR1-7</strain>
    </source>
</reference>
<dbReference type="CDD" id="cd06173">
    <property type="entry name" value="MFS_MefA_like"/>
    <property type="match status" value="1"/>
</dbReference>
<keyword evidence="9" id="KW-1185">Reference proteome</keyword>
<dbReference type="PANTHER" id="PTHR23513">
    <property type="entry name" value="INTEGRAL MEMBRANE EFFLUX PROTEIN-RELATED"/>
    <property type="match status" value="1"/>
</dbReference>
<feature type="region of interest" description="Disordered" evidence="6">
    <location>
        <begin position="405"/>
        <end position="429"/>
    </location>
</feature>
<feature type="transmembrane region" description="Helical" evidence="7">
    <location>
        <begin position="258"/>
        <end position="282"/>
    </location>
</feature>
<keyword evidence="4 7" id="KW-1133">Transmembrane helix</keyword>
<organism evidence="8 9">
    <name type="scientific">Micromonospora parastrephiae</name>
    <dbReference type="NCBI Taxonomy" id="2806101"/>
    <lineage>
        <taxon>Bacteria</taxon>
        <taxon>Bacillati</taxon>
        <taxon>Actinomycetota</taxon>
        <taxon>Actinomycetes</taxon>
        <taxon>Micromonosporales</taxon>
        <taxon>Micromonosporaceae</taxon>
        <taxon>Micromonospora</taxon>
    </lineage>
</organism>
<feature type="transmembrane region" description="Helical" evidence="7">
    <location>
        <begin position="20"/>
        <end position="44"/>
    </location>
</feature>
<feature type="transmembrane region" description="Helical" evidence="7">
    <location>
        <begin position="230"/>
        <end position="252"/>
    </location>
</feature>
<comment type="caution">
    <text evidence="8">The sequence shown here is derived from an EMBL/GenBank/DDBJ whole genome shotgun (WGS) entry which is preliminary data.</text>
</comment>
<dbReference type="InterPro" id="IPR011701">
    <property type="entry name" value="MFS"/>
</dbReference>
<dbReference type="Proteomes" id="UP000601027">
    <property type="component" value="Unassembled WGS sequence"/>
</dbReference>
<evidence type="ECO:0000313" key="9">
    <source>
        <dbReference type="Proteomes" id="UP000601027"/>
    </source>
</evidence>
<dbReference type="Pfam" id="PF07690">
    <property type="entry name" value="MFS_1"/>
    <property type="match status" value="1"/>
</dbReference>
<evidence type="ECO:0000256" key="4">
    <source>
        <dbReference type="ARBA" id="ARBA00022989"/>
    </source>
</evidence>
<dbReference type="PANTHER" id="PTHR23513:SF6">
    <property type="entry name" value="MAJOR FACILITATOR SUPERFAMILY ASSOCIATED DOMAIN-CONTAINING PROTEIN"/>
    <property type="match status" value="1"/>
</dbReference>
<gene>
    <name evidence="8" type="ORF">JNW91_00520</name>
</gene>
<feature type="transmembrane region" description="Helical" evidence="7">
    <location>
        <begin position="172"/>
        <end position="191"/>
    </location>
</feature>
<comment type="subcellular location">
    <subcellularLocation>
        <location evidence="1">Cell membrane</location>
        <topology evidence="1">Multi-pass membrane protein</topology>
    </subcellularLocation>
</comment>
<keyword evidence="5 7" id="KW-0472">Membrane</keyword>
<feature type="transmembrane region" description="Helical" evidence="7">
    <location>
        <begin position="107"/>
        <end position="128"/>
    </location>
</feature>
<name>A0ABS1XMJ1_9ACTN</name>
<evidence type="ECO:0000256" key="6">
    <source>
        <dbReference type="SAM" id="MobiDB-lite"/>
    </source>
</evidence>
<dbReference type="EMBL" id="JAEVHM010000001">
    <property type="protein sequence ID" value="MBM0230486.1"/>
    <property type="molecule type" value="Genomic_DNA"/>
</dbReference>
<sequence>MNRERRASPRLPRAFQVLWFGEAVSLFGTATTATLLSLLAATQLDAGPGWMGILAAASWSPWLILGLPAGALADRWPPRTTMIASDVVAATAAATVPLLWVTGTLSLAALVAVAFVIGSCAVLFRAALPRLVTRVVDADQLATANSMLYATESASTIVGPGLAGLIAQAVSAALGVLLDAISFLISAACLARIRPASRAPDHALAVLEESFIQRIRAGVTVVARDRYLRYFAGLAAVQNFGLTGLLTLQVLFLVDELAAPQAVTGLVLATGGVGGVIGGLLGPHIARRLGTARGPITLQLTSCSCLLVLLADPGAGVAWMTAGLLLCEFAIVADNVIRSTWRLTYVPDHLQARVSTTIQMLAFAAMPASGLASGWLGQQLGIRTALAIMLGIYVTGALTMPFGPLKGRRDLPTPPRPSRVLERTASPAR</sequence>
<keyword evidence="2" id="KW-1003">Cell membrane</keyword>
<evidence type="ECO:0000256" key="7">
    <source>
        <dbReference type="SAM" id="Phobius"/>
    </source>
</evidence>
<evidence type="ECO:0000256" key="3">
    <source>
        <dbReference type="ARBA" id="ARBA00022692"/>
    </source>
</evidence>
<evidence type="ECO:0000256" key="1">
    <source>
        <dbReference type="ARBA" id="ARBA00004651"/>
    </source>
</evidence>